<dbReference type="Proteomes" id="UP001597112">
    <property type="component" value="Unassembled WGS sequence"/>
</dbReference>
<gene>
    <name evidence="1" type="ORF">ACFQ21_04210</name>
</gene>
<accession>A0ABW3JWX1</accession>
<organism evidence="1 2">
    <name type="scientific">Ohtaekwangia kribbensis</name>
    <dbReference type="NCBI Taxonomy" id="688913"/>
    <lineage>
        <taxon>Bacteria</taxon>
        <taxon>Pseudomonadati</taxon>
        <taxon>Bacteroidota</taxon>
        <taxon>Cytophagia</taxon>
        <taxon>Cytophagales</taxon>
        <taxon>Fulvivirgaceae</taxon>
        <taxon>Ohtaekwangia</taxon>
    </lineage>
</organism>
<reference evidence="2" key="1">
    <citation type="journal article" date="2019" name="Int. J. Syst. Evol. Microbiol.">
        <title>The Global Catalogue of Microorganisms (GCM) 10K type strain sequencing project: providing services to taxonomists for standard genome sequencing and annotation.</title>
        <authorList>
            <consortium name="The Broad Institute Genomics Platform"/>
            <consortium name="The Broad Institute Genome Sequencing Center for Infectious Disease"/>
            <person name="Wu L."/>
            <person name="Ma J."/>
        </authorList>
    </citation>
    <scope>NUCLEOTIDE SEQUENCE [LARGE SCALE GENOMIC DNA]</scope>
    <source>
        <strain evidence="2">CCUG 58938</strain>
    </source>
</reference>
<sequence length="489" mass="52903">MPSTIPYDPSLVLGNIVHQERLDNLTAISALQAPVDAAEDTLNSFISMKRSIDMTIQELINMQIDTTELIKESAEVGKKIQESAIVYAKAKLDAETKMQPLRAKIIGVHDDIESPIDYNKTDIKKMQLSADSLKMNVQYFAFDENQQSSDTHAATIKSFVSEEVSYMGESYQSQASSAVQAQMNSQHSRHSISGTLVISVTCTHRDASLLAPFILDVDKAVRVWNRVYKSDMIKTDSITNMAQIAAQSGTEKEKSLTILSGATYGSCFIGMVHILDTTDTRSSEAMYSVAASLQTQFKVGNWLAKASGGMGVDSSFSNDAKNLLSSQNVTSHCTLVAMGSIPSIKSNTVQMGVKGFADDDGAKSMAAVQKLQNATATENDSVDSSAEAARTGGQLVAMKSSQISATLSALSDIDKQSNKVIDTNSMMDALEDYINKCLQGNVGVPINYYLKPITKSQIAQMWMTKYYPGQYLAISGDDSAPANNNAPKS</sequence>
<proteinExistence type="predicted"/>
<evidence type="ECO:0000313" key="2">
    <source>
        <dbReference type="Proteomes" id="UP001597112"/>
    </source>
</evidence>
<name>A0ABW3JWX1_9BACT</name>
<dbReference type="RefSeq" id="WP_377575281.1">
    <property type="nucleotide sequence ID" value="NZ_JBHTKA010000001.1"/>
</dbReference>
<keyword evidence="2" id="KW-1185">Reference proteome</keyword>
<protein>
    <submittedName>
        <fullName evidence="1">Uncharacterized protein</fullName>
    </submittedName>
</protein>
<comment type="caution">
    <text evidence="1">The sequence shown here is derived from an EMBL/GenBank/DDBJ whole genome shotgun (WGS) entry which is preliminary data.</text>
</comment>
<dbReference type="EMBL" id="JBHTKA010000001">
    <property type="protein sequence ID" value="MFD0998492.1"/>
    <property type="molecule type" value="Genomic_DNA"/>
</dbReference>
<evidence type="ECO:0000313" key="1">
    <source>
        <dbReference type="EMBL" id="MFD0998492.1"/>
    </source>
</evidence>